<evidence type="ECO:0000313" key="9">
    <source>
        <dbReference type="Proteomes" id="UP000185680"/>
    </source>
</evidence>
<dbReference type="EMBL" id="LVWD01000043">
    <property type="protein sequence ID" value="OAD39435.1"/>
    <property type="molecule type" value="Genomic_DNA"/>
</dbReference>
<evidence type="ECO:0000256" key="4">
    <source>
        <dbReference type="ARBA" id="ARBA00023163"/>
    </source>
</evidence>
<dbReference type="InterPro" id="IPR000847">
    <property type="entry name" value="LysR_HTH_N"/>
</dbReference>
<evidence type="ECO:0000256" key="2">
    <source>
        <dbReference type="ARBA" id="ARBA00023015"/>
    </source>
</evidence>
<evidence type="ECO:0000313" key="8">
    <source>
        <dbReference type="Proteomes" id="UP000185657"/>
    </source>
</evidence>
<dbReference type="Gene3D" id="3.40.190.10">
    <property type="entry name" value="Periplasmic binding protein-like II"/>
    <property type="match status" value="2"/>
</dbReference>
<dbReference type="STRING" id="1763535.LPB072_00105"/>
<evidence type="ECO:0000259" key="5">
    <source>
        <dbReference type="PROSITE" id="PS50931"/>
    </source>
</evidence>
<dbReference type="InterPro" id="IPR036388">
    <property type="entry name" value="WH-like_DNA-bd_sf"/>
</dbReference>
<comment type="similarity">
    <text evidence="1">Belongs to the LysR transcriptional regulatory family.</text>
</comment>
<accession>A0A167GGS9</accession>
<reference evidence="6 9" key="2">
    <citation type="submission" date="2016-10" db="EMBL/GenBank/DDBJ databases">
        <title>Hydorgenophaga sp. LPB0072 isolated from gastropod.</title>
        <authorList>
            <person name="Kim E."/>
            <person name="Yi H."/>
        </authorList>
    </citation>
    <scope>NUCLEOTIDE SEQUENCE [LARGE SCALE GENOMIC DNA]</scope>
    <source>
        <strain evidence="6 9">LPB0072</strain>
    </source>
</reference>
<proteinExistence type="inferred from homology"/>
<dbReference type="SUPFAM" id="SSF53850">
    <property type="entry name" value="Periplasmic binding protein-like II"/>
    <property type="match status" value="1"/>
</dbReference>
<dbReference type="Pfam" id="PF00126">
    <property type="entry name" value="HTH_1"/>
    <property type="match status" value="1"/>
</dbReference>
<dbReference type="Pfam" id="PF03466">
    <property type="entry name" value="LysR_substrate"/>
    <property type="match status" value="1"/>
</dbReference>
<dbReference type="AlphaFoldDB" id="A0A167GGS9"/>
<dbReference type="InterPro" id="IPR005119">
    <property type="entry name" value="LysR_subst-bd"/>
</dbReference>
<name>A0A167GGS9_9BURK</name>
<evidence type="ECO:0000256" key="1">
    <source>
        <dbReference type="ARBA" id="ARBA00009437"/>
    </source>
</evidence>
<dbReference type="CDD" id="cd05466">
    <property type="entry name" value="PBP2_LTTR_substrate"/>
    <property type="match status" value="1"/>
</dbReference>
<dbReference type="SUPFAM" id="SSF46785">
    <property type="entry name" value="Winged helix' DNA-binding domain"/>
    <property type="match status" value="1"/>
</dbReference>
<dbReference type="PANTHER" id="PTHR30126:SF77">
    <property type="entry name" value="TRANSCRIPTIONAL REGULATORY PROTEIN"/>
    <property type="match status" value="1"/>
</dbReference>
<dbReference type="GO" id="GO:0000976">
    <property type="term" value="F:transcription cis-regulatory region binding"/>
    <property type="evidence" value="ECO:0007669"/>
    <property type="project" value="TreeGrafter"/>
</dbReference>
<evidence type="ECO:0000313" key="7">
    <source>
        <dbReference type="EMBL" id="OAD39435.1"/>
    </source>
</evidence>
<dbReference type="InterPro" id="IPR036390">
    <property type="entry name" value="WH_DNA-bd_sf"/>
</dbReference>
<keyword evidence="3" id="KW-0238">DNA-binding</keyword>
<dbReference type="EMBL" id="CP017476">
    <property type="protein sequence ID" value="AOW11497.1"/>
    <property type="molecule type" value="Genomic_DNA"/>
</dbReference>
<evidence type="ECO:0000256" key="3">
    <source>
        <dbReference type="ARBA" id="ARBA00023125"/>
    </source>
</evidence>
<evidence type="ECO:0000313" key="6">
    <source>
        <dbReference type="EMBL" id="AOW11497.1"/>
    </source>
</evidence>
<dbReference type="KEGG" id="hyl:LPB072_00105"/>
<dbReference type="Proteomes" id="UP000185680">
    <property type="component" value="Chromosome"/>
</dbReference>
<organism evidence="6 9">
    <name type="scientific">Hydrogenophaga crassostreae</name>
    <dbReference type="NCBI Taxonomy" id="1763535"/>
    <lineage>
        <taxon>Bacteria</taxon>
        <taxon>Pseudomonadati</taxon>
        <taxon>Pseudomonadota</taxon>
        <taxon>Betaproteobacteria</taxon>
        <taxon>Burkholderiales</taxon>
        <taxon>Comamonadaceae</taxon>
        <taxon>Hydrogenophaga</taxon>
    </lineage>
</organism>
<dbReference type="PROSITE" id="PS50931">
    <property type="entry name" value="HTH_LYSR"/>
    <property type="match status" value="1"/>
</dbReference>
<dbReference type="PANTHER" id="PTHR30126">
    <property type="entry name" value="HTH-TYPE TRANSCRIPTIONAL REGULATOR"/>
    <property type="match status" value="1"/>
</dbReference>
<dbReference type="OrthoDB" id="9803735at2"/>
<dbReference type="Gene3D" id="1.10.10.10">
    <property type="entry name" value="Winged helix-like DNA-binding domain superfamily/Winged helix DNA-binding domain"/>
    <property type="match status" value="1"/>
</dbReference>
<dbReference type="RefSeq" id="WP_066096716.1">
    <property type="nucleotide sequence ID" value="NZ_LVWD01000043.1"/>
</dbReference>
<sequence length="311" mass="34150">MNTKFLETLVVLSKAGSFRETAQLMFTTQAAISQRIASLESELGTGLVVRSVRGITMTPVGEQVVRQAERMLAVERELRECAQPGAPVAGRVRIGTIESIVRTWLSPLIRQLGERHPLVEPDITVAPAMDLQELLRQRKLDLLIQNDPFAEASGNLDYLALPLCEFPVCWVARPDLLPDKRPLTLEDLELKPLLTFSRTSSPHAHVRALFAARSIEPRVCSVPSVESIIQLVCDGYGIAAIPPIFVRKQLEQGLLRQAEGPALPSMTITAIHARSSGPAVDATLQLVREVAAGYCEQSGQTWARSLEPDHD</sequence>
<keyword evidence="4" id="KW-0804">Transcription</keyword>
<keyword evidence="8" id="KW-1185">Reference proteome</keyword>
<dbReference type="GO" id="GO:0003700">
    <property type="term" value="F:DNA-binding transcription factor activity"/>
    <property type="evidence" value="ECO:0007669"/>
    <property type="project" value="InterPro"/>
</dbReference>
<gene>
    <name evidence="6" type="ORF">LPB072_00105</name>
    <name evidence="7" type="ORF">LPB72_22380</name>
</gene>
<feature type="domain" description="HTH lysR-type" evidence="5">
    <location>
        <begin position="1"/>
        <end position="58"/>
    </location>
</feature>
<protein>
    <submittedName>
        <fullName evidence="6">LysR family transcriptional regulator</fullName>
    </submittedName>
</protein>
<keyword evidence="2" id="KW-0805">Transcription regulation</keyword>
<dbReference type="Proteomes" id="UP000185657">
    <property type="component" value="Unassembled WGS sequence"/>
</dbReference>
<reference evidence="7 8" key="1">
    <citation type="submission" date="2016-02" db="EMBL/GenBank/DDBJ databases">
        <title>Draft genome sequence of Hydrogenophaga sp. LPB0072.</title>
        <authorList>
            <person name="Shin S.-K."/>
            <person name="Yi H."/>
        </authorList>
    </citation>
    <scope>NUCLEOTIDE SEQUENCE [LARGE SCALE GENOMIC DNA]</scope>
    <source>
        <strain evidence="7 8">LPB0072</strain>
    </source>
</reference>